<sequence length="75" mass="8274">MGVVRTASAPSYTYIIHALGKSPGFTYFAAAPPCQPTLVRTPTTTFYAQPSPAQPDASRQLDRYLFPYPPLLDWP</sequence>
<evidence type="ECO:0000313" key="1">
    <source>
        <dbReference type="EMBL" id="KAJ4147790.1"/>
    </source>
</evidence>
<name>A0A9W8UIE7_AKAMU</name>
<dbReference type="EMBL" id="JAJHUN010000010">
    <property type="protein sequence ID" value="KAJ4147790.1"/>
    <property type="molecule type" value="Genomic_DNA"/>
</dbReference>
<dbReference type="GeneID" id="80889454"/>
<gene>
    <name evidence="1" type="ORF">LMH87_002295</name>
</gene>
<dbReference type="Proteomes" id="UP001144673">
    <property type="component" value="Chromosome 3"/>
</dbReference>
<dbReference type="AlphaFoldDB" id="A0A9W8UIE7"/>
<dbReference type="KEGG" id="amus:LMH87_002295"/>
<comment type="caution">
    <text evidence="1">The sequence shown here is derived from an EMBL/GenBank/DDBJ whole genome shotgun (WGS) entry which is preliminary data.</text>
</comment>
<keyword evidence="2" id="KW-1185">Reference proteome</keyword>
<protein>
    <submittedName>
        <fullName evidence="1">Uncharacterized protein</fullName>
    </submittedName>
</protein>
<accession>A0A9W8UIE7</accession>
<dbReference type="RefSeq" id="XP_056050731.1">
    <property type="nucleotide sequence ID" value="XM_056193724.1"/>
</dbReference>
<evidence type="ECO:0000313" key="2">
    <source>
        <dbReference type="Proteomes" id="UP001144673"/>
    </source>
</evidence>
<reference evidence="1" key="1">
    <citation type="journal article" date="2023" name="Access Microbiol">
        <title>De-novo genome assembly for Akanthomyces muscarius, a biocontrol agent of insect agricultural pests.</title>
        <authorList>
            <person name="Erdos Z."/>
            <person name="Studholme D.J."/>
            <person name="Raymond B."/>
            <person name="Sharma M."/>
        </authorList>
    </citation>
    <scope>NUCLEOTIDE SEQUENCE</scope>
    <source>
        <strain evidence="1">Ve6</strain>
    </source>
</reference>
<proteinExistence type="predicted"/>
<organism evidence="1 2">
    <name type="scientific">Akanthomyces muscarius</name>
    <name type="common">Entomopathogenic fungus</name>
    <name type="synonym">Lecanicillium muscarium</name>
    <dbReference type="NCBI Taxonomy" id="2231603"/>
    <lineage>
        <taxon>Eukaryota</taxon>
        <taxon>Fungi</taxon>
        <taxon>Dikarya</taxon>
        <taxon>Ascomycota</taxon>
        <taxon>Pezizomycotina</taxon>
        <taxon>Sordariomycetes</taxon>
        <taxon>Hypocreomycetidae</taxon>
        <taxon>Hypocreales</taxon>
        <taxon>Cordycipitaceae</taxon>
        <taxon>Akanthomyces</taxon>
    </lineage>
</organism>